<evidence type="ECO:0000256" key="3">
    <source>
        <dbReference type="ARBA" id="ARBA00023027"/>
    </source>
</evidence>
<dbReference type="EMBL" id="CP012600">
    <property type="protein sequence ID" value="ALC80222.1"/>
    <property type="molecule type" value="Genomic_DNA"/>
</dbReference>
<sequence length="320" mass="36295">MSRRKIVFVRAMESESIQKVKEIAPDWEVISGKEQSDWENDIKEAEIIVGWRKGLDELCLTPDSKLRWLQSWSAGINYLPLEKLAEKNVNLTNASGVHAYPISETIFALMLSLTRKIHTYIRNQASKTWDEADIKLEIHHKTIGIIGIGAIGKETAKIAKAFNMTVLGVRNSNKPEEYVDEMYTTDELHSVLPRCDYVVVTLPLTADTHHLFSYEQFKQMKPSAFFINIGRGELANEKELIQALQDQQIAGAGLDVFSTEPLEENNPLWDMANVIITPHTAGLTEFYEKRVVEDIFLPNLTAYLDGDTPHVNLIDYAKGY</sequence>
<dbReference type="CDD" id="cd05300">
    <property type="entry name" value="2-Hacid_dh_1"/>
    <property type="match status" value="1"/>
</dbReference>
<comment type="similarity">
    <text evidence="1 4">Belongs to the D-isomer specific 2-hydroxyacid dehydrogenase family.</text>
</comment>
<feature type="domain" description="D-isomer specific 2-hydroxyacid dehydrogenase catalytic" evidence="5">
    <location>
        <begin position="8"/>
        <end position="309"/>
    </location>
</feature>
<dbReference type="PANTHER" id="PTHR43333:SF1">
    <property type="entry name" value="D-ISOMER SPECIFIC 2-HYDROXYACID DEHYDROGENASE NAD-BINDING DOMAIN-CONTAINING PROTEIN"/>
    <property type="match status" value="1"/>
</dbReference>
<keyword evidence="2 4" id="KW-0560">Oxidoreductase</keyword>
<reference evidence="7 8" key="2">
    <citation type="journal article" date="2016" name="Int. J. Syst. Evol. Microbiol.">
        <title>Bacillus gobiensis sp. nov., isolated from a soil sample.</title>
        <authorList>
            <person name="Liu B."/>
            <person name="Liu G.H."/>
            <person name="Cetin S."/>
            <person name="Schumann P."/>
            <person name="Pan Z.Z."/>
            <person name="Chen Q.Q."/>
        </authorList>
    </citation>
    <scope>NUCLEOTIDE SEQUENCE [LARGE SCALE GENOMIC DNA]</scope>
    <source>
        <strain evidence="7 8">FJAT-4402</strain>
    </source>
</reference>
<dbReference type="Pfam" id="PF00389">
    <property type="entry name" value="2-Hacid_dh"/>
    <property type="match status" value="1"/>
</dbReference>
<dbReference type="AlphaFoldDB" id="A0A0M3R8T1"/>
<evidence type="ECO:0000259" key="6">
    <source>
        <dbReference type="Pfam" id="PF02826"/>
    </source>
</evidence>
<evidence type="ECO:0000259" key="5">
    <source>
        <dbReference type="Pfam" id="PF00389"/>
    </source>
</evidence>
<dbReference type="STRING" id="1441095.AM592_00375"/>
<organism evidence="7 8">
    <name type="scientific">Bacillus gobiensis</name>
    <dbReference type="NCBI Taxonomy" id="1441095"/>
    <lineage>
        <taxon>Bacteria</taxon>
        <taxon>Bacillati</taxon>
        <taxon>Bacillota</taxon>
        <taxon>Bacilli</taxon>
        <taxon>Bacillales</taxon>
        <taxon>Bacillaceae</taxon>
        <taxon>Bacillus</taxon>
    </lineage>
</organism>
<dbReference type="FunFam" id="3.40.50.720:FF:000363">
    <property type="entry name" value="D-isomer specific 2-hydroxyacid dehydrogenase"/>
    <property type="match status" value="1"/>
</dbReference>
<dbReference type="GO" id="GO:0016616">
    <property type="term" value="F:oxidoreductase activity, acting on the CH-OH group of donors, NAD or NADP as acceptor"/>
    <property type="evidence" value="ECO:0007669"/>
    <property type="project" value="InterPro"/>
</dbReference>
<dbReference type="RefSeq" id="WP_053601944.1">
    <property type="nucleotide sequence ID" value="NZ_CP012600.1"/>
</dbReference>
<dbReference type="PANTHER" id="PTHR43333">
    <property type="entry name" value="2-HACID_DH_C DOMAIN-CONTAINING PROTEIN"/>
    <property type="match status" value="1"/>
</dbReference>
<name>A0A0M3R8T1_9BACI</name>
<dbReference type="InterPro" id="IPR006139">
    <property type="entry name" value="D-isomer_2_OHA_DH_cat_dom"/>
</dbReference>
<reference evidence="8" key="1">
    <citation type="submission" date="2015-08" db="EMBL/GenBank/DDBJ databases">
        <title>Genome sequencing project for genomic taxonomy and phylogenomics of Bacillus-like bacteria.</title>
        <authorList>
            <person name="Liu B."/>
            <person name="Wang J."/>
            <person name="Zhu Y."/>
            <person name="Liu G."/>
            <person name="Chen Q."/>
            <person name="Chen Z."/>
            <person name="Lan J."/>
            <person name="Che J."/>
            <person name="Ge C."/>
            <person name="Shi H."/>
            <person name="Pan Z."/>
            <person name="Liu X."/>
        </authorList>
    </citation>
    <scope>NUCLEOTIDE SEQUENCE [LARGE SCALE GENOMIC DNA]</scope>
    <source>
        <strain evidence="8">FJAT-4402</strain>
    </source>
</reference>
<protein>
    <submittedName>
        <fullName evidence="7">2-hydroxyacid dehydrogenase</fullName>
    </submittedName>
</protein>
<dbReference type="InterPro" id="IPR006140">
    <property type="entry name" value="D-isomer_DH_NAD-bd"/>
</dbReference>
<feature type="domain" description="D-isomer specific 2-hydroxyacid dehydrogenase NAD-binding" evidence="6">
    <location>
        <begin position="107"/>
        <end position="281"/>
    </location>
</feature>
<dbReference type="Pfam" id="PF02826">
    <property type="entry name" value="2-Hacid_dh_C"/>
    <property type="match status" value="1"/>
</dbReference>
<dbReference type="PATRIC" id="fig|1441095.3.peg.86"/>
<proteinExistence type="inferred from homology"/>
<dbReference type="Gene3D" id="3.40.50.720">
    <property type="entry name" value="NAD(P)-binding Rossmann-like Domain"/>
    <property type="match status" value="2"/>
</dbReference>
<dbReference type="InterPro" id="IPR036291">
    <property type="entry name" value="NAD(P)-bd_dom_sf"/>
</dbReference>
<evidence type="ECO:0000313" key="7">
    <source>
        <dbReference type="EMBL" id="ALC80222.1"/>
    </source>
</evidence>
<dbReference type="SUPFAM" id="SSF51735">
    <property type="entry name" value="NAD(P)-binding Rossmann-fold domains"/>
    <property type="match status" value="1"/>
</dbReference>
<dbReference type="SUPFAM" id="SSF52283">
    <property type="entry name" value="Formate/glycerate dehydrogenase catalytic domain-like"/>
    <property type="match status" value="1"/>
</dbReference>
<keyword evidence="3" id="KW-0520">NAD</keyword>
<evidence type="ECO:0000313" key="8">
    <source>
        <dbReference type="Proteomes" id="UP000067625"/>
    </source>
</evidence>
<dbReference type="OrthoDB" id="9805416at2"/>
<keyword evidence="8" id="KW-1185">Reference proteome</keyword>
<evidence type="ECO:0000256" key="1">
    <source>
        <dbReference type="ARBA" id="ARBA00005854"/>
    </source>
</evidence>
<accession>A0A0M3R8T1</accession>
<evidence type="ECO:0000256" key="2">
    <source>
        <dbReference type="ARBA" id="ARBA00023002"/>
    </source>
</evidence>
<evidence type="ECO:0000256" key="4">
    <source>
        <dbReference type="RuleBase" id="RU003719"/>
    </source>
</evidence>
<dbReference type="Proteomes" id="UP000067625">
    <property type="component" value="Chromosome"/>
</dbReference>
<gene>
    <name evidence="7" type="ORF">AM592_00375</name>
</gene>
<dbReference type="GO" id="GO:0051287">
    <property type="term" value="F:NAD binding"/>
    <property type="evidence" value="ECO:0007669"/>
    <property type="project" value="InterPro"/>
</dbReference>